<dbReference type="EMBL" id="NGKC01000001">
    <property type="protein sequence ID" value="RSU14549.1"/>
    <property type="molecule type" value="Genomic_DNA"/>
</dbReference>
<evidence type="ECO:0000313" key="4">
    <source>
        <dbReference type="Proteomes" id="UP000286773"/>
    </source>
</evidence>
<dbReference type="SUPFAM" id="SSF51735">
    <property type="entry name" value="NAD(P)-binding Rossmann-fold domains"/>
    <property type="match status" value="1"/>
</dbReference>
<proteinExistence type="inferred from homology"/>
<dbReference type="PANTHER" id="PTHR43477">
    <property type="entry name" value="DIHYDROANTICAPSIN 7-DEHYDROGENASE"/>
    <property type="match status" value="1"/>
</dbReference>
<sequence>MKYILVMGASGDIGQACVKQLAREGYSVYCHYHTNRQAVDTLVAELSCQYPQQDFFAVPLDMTDEAALPAFVADLFEVNGIVFASGGTVYKLLADTTPAEMDRLWQVHVKTPVRLCQLLHSKLVRRTGSIVFVSSVYGLIGSPMEVMYSTLKGAQLSFVKAYAGEVASSGITVNAVAPGAVDTQMNQALTSEEKEELISSIPAGRLAQPAEIAASIVFLLSDKARYITGSTLPVTGGWQV</sequence>
<dbReference type="CDD" id="cd05233">
    <property type="entry name" value="SDR_c"/>
    <property type="match status" value="1"/>
</dbReference>
<dbReference type="Proteomes" id="UP000286773">
    <property type="component" value="Unassembled WGS sequence"/>
</dbReference>
<comment type="caution">
    <text evidence="3">The sequence shown here is derived from an EMBL/GenBank/DDBJ whole genome shotgun (WGS) entry which is preliminary data.</text>
</comment>
<dbReference type="Gene3D" id="3.40.50.720">
    <property type="entry name" value="NAD(P)-binding Rossmann-like Domain"/>
    <property type="match status" value="1"/>
</dbReference>
<dbReference type="AlphaFoldDB" id="A0A430B2M0"/>
<dbReference type="PRINTS" id="PR00081">
    <property type="entry name" value="GDHRDH"/>
</dbReference>
<dbReference type="NCBIfam" id="NF047420">
    <property type="entry name" value="EF_P_mod_YmfI"/>
    <property type="match status" value="1"/>
</dbReference>
<gene>
    <name evidence="3" type="ORF">CBF27_00760</name>
</gene>
<dbReference type="InterPro" id="IPR036291">
    <property type="entry name" value="NAD(P)-bd_dom_sf"/>
</dbReference>
<dbReference type="FunFam" id="3.40.50.720:FF:000084">
    <property type="entry name" value="Short-chain dehydrogenase reductase"/>
    <property type="match status" value="1"/>
</dbReference>
<comment type="similarity">
    <text evidence="1">Belongs to the short-chain dehydrogenases/reductases (SDR) family.</text>
</comment>
<evidence type="ECO:0000313" key="3">
    <source>
        <dbReference type="EMBL" id="RSU14549.1"/>
    </source>
</evidence>
<evidence type="ECO:0000256" key="2">
    <source>
        <dbReference type="ARBA" id="ARBA00023002"/>
    </source>
</evidence>
<dbReference type="PANTHER" id="PTHR43477:SF1">
    <property type="entry name" value="DIHYDROANTICAPSIN 7-DEHYDROGENASE"/>
    <property type="match status" value="1"/>
</dbReference>
<dbReference type="GO" id="GO:0008206">
    <property type="term" value="P:bile acid metabolic process"/>
    <property type="evidence" value="ECO:0007669"/>
    <property type="project" value="UniProtKB-ARBA"/>
</dbReference>
<dbReference type="Pfam" id="PF13561">
    <property type="entry name" value="adh_short_C2"/>
    <property type="match status" value="1"/>
</dbReference>
<evidence type="ECO:0000256" key="1">
    <source>
        <dbReference type="ARBA" id="ARBA00006484"/>
    </source>
</evidence>
<dbReference type="GO" id="GO:0016491">
    <property type="term" value="F:oxidoreductase activity"/>
    <property type="evidence" value="ECO:0007669"/>
    <property type="project" value="UniProtKB-KW"/>
</dbReference>
<dbReference type="InterPro" id="IPR051122">
    <property type="entry name" value="SDR_DHRS6-like"/>
</dbReference>
<dbReference type="InterPro" id="IPR002347">
    <property type="entry name" value="SDR_fam"/>
</dbReference>
<reference evidence="3 4" key="1">
    <citation type="submission" date="2017-05" db="EMBL/GenBank/DDBJ databases">
        <title>Vagococcus spp. assemblies.</title>
        <authorList>
            <person name="Gulvik C.A."/>
        </authorList>
    </citation>
    <scope>NUCLEOTIDE SEQUENCE [LARGE SCALE GENOMIC DNA]</scope>
    <source>
        <strain evidence="3 4">LMG 24798</strain>
    </source>
</reference>
<protein>
    <submittedName>
        <fullName evidence="3">3-oxoacyl-ACP reductase</fullName>
    </submittedName>
</protein>
<accession>A0A430B2M0</accession>
<keyword evidence="4" id="KW-1185">Reference proteome</keyword>
<dbReference type="OrthoDB" id="9803333at2"/>
<organism evidence="3 4">
    <name type="scientific">Vagococcus acidifermentans</name>
    <dbReference type="NCBI Taxonomy" id="564710"/>
    <lineage>
        <taxon>Bacteria</taxon>
        <taxon>Bacillati</taxon>
        <taxon>Bacillota</taxon>
        <taxon>Bacilli</taxon>
        <taxon>Lactobacillales</taxon>
        <taxon>Enterococcaceae</taxon>
        <taxon>Vagococcus</taxon>
    </lineage>
</organism>
<name>A0A430B2M0_9ENTE</name>
<dbReference type="RefSeq" id="WP_126811398.1">
    <property type="nucleotide sequence ID" value="NZ_NGKC01000001.1"/>
</dbReference>
<keyword evidence="2" id="KW-0560">Oxidoreductase</keyword>